<feature type="region of interest" description="Disordered" evidence="1">
    <location>
        <begin position="1"/>
        <end position="69"/>
    </location>
</feature>
<gene>
    <name evidence="2" type="ORF">EMEDMD4_440130</name>
</gene>
<evidence type="ECO:0000256" key="1">
    <source>
        <dbReference type="SAM" id="MobiDB-lite"/>
    </source>
</evidence>
<evidence type="ECO:0000313" key="2">
    <source>
        <dbReference type="EMBL" id="VTZ62816.1"/>
    </source>
</evidence>
<protein>
    <submittedName>
        <fullName evidence="2">Uncharacterized protein</fullName>
    </submittedName>
</protein>
<organism evidence="2">
    <name type="scientific">Sinorhizobium medicae</name>
    <dbReference type="NCBI Taxonomy" id="110321"/>
    <lineage>
        <taxon>Bacteria</taxon>
        <taxon>Pseudomonadati</taxon>
        <taxon>Pseudomonadota</taxon>
        <taxon>Alphaproteobacteria</taxon>
        <taxon>Hyphomicrobiales</taxon>
        <taxon>Rhizobiaceae</taxon>
        <taxon>Sinorhizobium/Ensifer group</taxon>
        <taxon>Sinorhizobium</taxon>
    </lineage>
</organism>
<dbReference type="Proteomes" id="UP000507954">
    <property type="component" value="Unassembled WGS sequence"/>
</dbReference>
<proteinExistence type="predicted"/>
<accession>A0A508WZP4</accession>
<dbReference type="AlphaFoldDB" id="A0A508WZP4"/>
<sequence>MGQGKSPAGAGRRRQSRRARLSGQGGRGGQGSVRGVAGNGPADRTGTDRDGFRADLRRARSGRPSPARLPLRRITHVREKACTTISNRTTKTLTPRTEAGCGRLRMLRAQMRRAAILVLAAVDGSLNLGTGNTDIAERMIVERVKLADGAAHLYVFRNLLADFHLLSSFFVRELNRHLLKI</sequence>
<name>A0A508WZP4_9HYPH</name>
<feature type="compositionally biased region" description="Gly residues" evidence="1">
    <location>
        <begin position="23"/>
        <end position="32"/>
    </location>
</feature>
<feature type="compositionally biased region" description="Basic and acidic residues" evidence="1">
    <location>
        <begin position="45"/>
        <end position="58"/>
    </location>
</feature>
<feature type="compositionally biased region" description="Basic residues" evidence="1">
    <location>
        <begin position="11"/>
        <end position="20"/>
    </location>
</feature>
<reference evidence="2" key="1">
    <citation type="submission" date="2019-06" db="EMBL/GenBank/DDBJ databases">
        <authorList>
            <person name="Le Quere A."/>
            <person name="Colella S."/>
        </authorList>
    </citation>
    <scope>NUCLEOTIDE SEQUENCE</scope>
    <source>
        <strain evidence="2">EmedicaeMD41</strain>
    </source>
</reference>
<dbReference type="EMBL" id="CABFNB010000111">
    <property type="protein sequence ID" value="VTZ62816.1"/>
    <property type="molecule type" value="Genomic_DNA"/>
</dbReference>